<evidence type="ECO:0000256" key="5">
    <source>
        <dbReference type="SAM" id="Phobius"/>
    </source>
</evidence>
<dbReference type="AlphaFoldDB" id="A0A811KEL8"/>
<organism evidence="6 7">
    <name type="scientific">Bursaphelenchus okinawaensis</name>
    <dbReference type="NCBI Taxonomy" id="465554"/>
    <lineage>
        <taxon>Eukaryota</taxon>
        <taxon>Metazoa</taxon>
        <taxon>Ecdysozoa</taxon>
        <taxon>Nematoda</taxon>
        <taxon>Chromadorea</taxon>
        <taxon>Rhabditida</taxon>
        <taxon>Tylenchina</taxon>
        <taxon>Tylenchomorpha</taxon>
        <taxon>Aphelenchoidea</taxon>
        <taxon>Aphelenchoididae</taxon>
        <taxon>Bursaphelenchus</taxon>
    </lineage>
</organism>
<comment type="caution">
    <text evidence="6">The sequence shown here is derived from an EMBL/GenBank/DDBJ whole genome shotgun (WGS) entry which is preliminary data.</text>
</comment>
<feature type="transmembrane region" description="Helical" evidence="5">
    <location>
        <begin position="106"/>
        <end position="128"/>
    </location>
</feature>
<dbReference type="PRINTS" id="PR00259">
    <property type="entry name" value="TMFOUR"/>
</dbReference>
<comment type="subcellular location">
    <subcellularLocation>
        <location evidence="1">Membrane</location>
        <topology evidence="1">Multi-pass membrane protein</topology>
    </subcellularLocation>
</comment>
<feature type="transmembrane region" description="Helical" evidence="5">
    <location>
        <begin position="12"/>
        <end position="36"/>
    </location>
</feature>
<dbReference type="EMBL" id="CAJFDH010000003">
    <property type="protein sequence ID" value="CAD5214780.1"/>
    <property type="molecule type" value="Genomic_DNA"/>
</dbReference>
<dbReference type="Proteomes" id="UP000614601">
    <property type="component" value="Unassembled WGS sequence"/>
</dbReference>
<feature type="transmembrane region" description="Helical" evidence="5">
    <location>
        <begin position="195"/>
        <end position="225"/>
    </location>
</feature>
<accession>A0A811KEL8</accession>
<dbReference type="OrthoDB" id="5870230at2759"/>
<keyword evidence="2 5" id="KW-0812">Transmembrane</keyword>
<keyword evidence="4 5" id="KW-0472">Membrane</keyword>
<keyword evidence="7" id="KW-1185">Reference proteome</keyword>
<proteinExistence type="predicted"/>
<evidence type="ECO:0000256" key="4">
    <source>
        <dbReference type="ARBA" id="ARBA00023136"/>
    </source>
</evidence>
<evidence type="ECO:0008006" key="8">
    <source>
        <dbReference type="Google" id="ProtNLM"/>
    </source>
</evidence>
<dbReference type="InterPro" id="IPR018499">
    <property type="entry name" value="Tetraspanin/Peripherin"/>
</dbReference>
<dbReference type="GO" id="GO:0016020">
    <property type="term" value="C:membrane"/>
    <property type="evidence" value="ECO:0007669"/>
    <property type="project" value="UniProtKB-SubCell"/>
</dbReference>
<sequence length="229" mass="25782">MSIRGCCAKFSRYILIILNALLTLFGLALIALALWVRFDVNFEKDLRINILNSTPNPPEMYKTKSTIRESATITIWTLVGWAVIIILTGLWGILCGVLYKRPMTMSFIVVKLVLIVAEIGVGVLTFIFKPSIKSLIEDYVRWAFSFATTDTKTLVERFNCCGDNTDNIYNVAYCSKATYTQSENCTDLVWSKFEFVMLVAGLVLIGVLLVQALAVIVGFFVLCTFRKLR</sequence>
<dbReference type="EMBL" id="CAJFCW020000003">
    <property type="protein sequence ID" value="CAG9103253.1"/>
    <property type="molecule type" value="Genomic_DNA"/>
</dbReference>
<keyword evidence="3 5" id="KW-1133">Transmembrane helix</keyword>
<evidence type="ECO:0000313" key="6">
    <source>
        <dbReference type="EMBL" id="CAD5214780.1"/>
    </source>
</evidence>
<feature type="transmembrane region" description="Helical" evidence="5">
    <location>
        <begin position="73"/>
        <end position="99"/>
    </location>
</feature>
<evidence type="ECO:0000256" key="2">
    <source>
        <dbReference type="ARBA" id="ARBA00022692"/>
    </source>
</evidence>
<protein>
    <recommendedName>
        <fullName evidence="8">Tetraspanin</fullName>
    </recommendedName>
</protein>
<name>A0A811KEL8_9BILA</name>
<evidence type="ECO:0000313" key="7">
    <source>
        <dbReference type="Proteomes" id="UP000614601"/>
    </source>
</evidence>
<dbReference type="Pfam" id="PF00335">
    <property type="entry name" value="Tetraspanin"/>
    <property type="match status" value="1"/>
</dbReference>
<evidence type="ECO:0000256" key="3">
    <source>
        <dbReference type="ARBA" id="ARBA00022989"/>
    </source>
</evidence>
<reference evidence="6" key="1">
    <citation type="submission" date="2020-09" db="EMBL/GenBank/DDBJ databases">
        <authorList>
            <person name="Kikuchi T."/>
        </authorList>
    </citation>
    <scope>NUCLEOTIDE SEQUENCE</scope>
    <source>
        <strain evidence="6">SH1</strain>
    </source>
</reference>
<gene>
    <name evidence="6" type="ORF">BOKJ2_LOCUS5764</name>
</gene>
<dbReference type="Proteomes" id="UP000783686">
    <property type="component" value="Unassembled WGS sequence"/>
</dbReference>
<evidence type="ECO:0000256" key="1">
    <source>
        <dbReference type="ARBA" id="ARBA00004141"/>
    </source>
</evidence>